<accession>A0ABW0J700</accession>
<reference evidence="3" key="1">
    <citation type="journal article" date="2019" name="Int. J. Syst. Evol. Microbiol.">
        <title>The Global Catalogue of Microorganisms (GCM) 10K type strain sequencing project: providing services to taxonomists for standard genome sequencing and annotation.</title>
        <authorList>
            <consortium name="The Broad Institute Genomics Platform"/>
            <consortium name="The Broad Institute Genome Sequencing Center for Infectious Disease"/>
            <person name="Wu L."/>
            <person name="Ma J."/>
        </authorList>
    </citation>
    <scope>NUCLEOTIDE SEQUENCE [LARGE SCALE GENOMIC DNA]</scope>
    <source>
        <strain evidence="3">CCUG 56042</strain>
    </source>
</reference>
<dbReference type="Pfam" id="PF02780">
    <property type="entry name" value="Transketolase_C"/>
    <property type="match status" value="1"/>
</dbReference>
<proteinExistence type="predicted"/>
<sequence>MREPFSTALINLGSEHENLVVLDGDCSHSTRTYRFADIYPQRFINAGIAEANMIGMAAGMSRAGLLPIVCGFAAILVHRAAEQLVQSIAYSNANVKVVGHYAGFTAASEGAPHHAISDLALVRAIPDMTILCPVDDEDVEDCLREAVETPGPVYLRLGRNPVPRRAGARWITRNGYKKSEERGSIVIFSTGGMCDVALETTERLRASGLNASLIAVRRIKPFPDALHALLASSESELIVTIEDHSTTGGLGGAISEALGAHGKPLLRFGVPDTFTQSGTYSELLRGLKLTASEIARNVTCLFRQKHTREMA</sequence>
<dbReference type="CDD" id="cd07033">
    <property type="entry name" value="TPP_PYR_DXS_TK_like"/>
    <property type="match status" value="1"/>
</dbReference>
<evidence type="ECO:0000259" key="1">
    <source>
        <dbReference type="SMART" id="SM00861"/>
    </source>
</evidence>
<dbReference type="Gene3D" id="3.40.50.970">
    <property type="match status" value="1"/>
</dbReference>
<dbReference type="SUPFAM" id="SSF52518">
    <property type="entry name" value="Thiamin diphosphate-binding fold (THDP-binding)"/>
    <property type="match status" value="1"/>
</dbReference>
<comment type="caution">
    <text evidence="2">The sequence shown here is derived from an EMBL/GenBank/DDBJ whole genome shotgun (WGS) entry which is preliminary data.</text>
</comment>
<dbReference type="InterPro" id="IPR005475">
    <property type="entry name" value="Transketolase-like_Pyr-bd"/>
</dbReference>
<dbReference type="InterPro" id="IPR051157">
    <property type="entry name" value="PDH/Transketolase"/>
</dbReference>
<dbReference type="InterPro" id="IPR033248">
    <property type="entry name" value="Transketolase_C"/>
</dbReference>
<dbReference type="InterPro" id="IPR009014">
    <property type="entry name" value="Transketo_C/PFOR_II"/>
</dbReference>
<keyword evidence="3" id="KW-1185">Reference proteome</keyword>
<dbReference type="PANTHER" id="PTHR43825">
    <property type="entry name" value="PYRUVATE DEHYDROGENASE E1 COMPONENT"/>
    <property type="match status" value="1"/>
</dbReference>
<evidence type="ECO:0000313" key="3">
    <source>
        <dbReference type="Proteomes" id="UP001596103"/>
    </source>
</evidence>
<organism evidence="2 3">
    <name type="scientific">Paraburkholderia denitrificans</name>
    <dbReference type="NCBI Taxonomy" id="694025"/>
    <lineage>
        <taxon>Bacteria</taxon>
        <taxon>Pseudomonadati</taxon>
        <taxon>Pseudomonadota</taxon>
        <taxon>Betaproteobacteria</taxon>
        <taxon>Burkholderiales</taxon>
        <taxon>Burkholderiaceae</taxon>
        <taxon>Paraburkholderia</taxon>
    </lineage>
</organism>
<feature type="domain" description="Transketolase-like pyrimidine-binding" evidence="1">
    <location>
        <begin position="1"/>
        <end position="164"/>
    </location>
</feature>
<dbReference type="EMBL" id="JBHSMP010000011">
    <property type="protein sequence ID" value="MFC5428820.1"/>
    <property type="molecule type" value="Genomic_DNA"/>
</dbReference>
<dbReference type="InterPro" id="IPR029061">
    <property type="entry name" value="THDP-binding"/>
</dbReference>
<evidence type="ECO:0000313" key="2">
    <source>
        <dbReference type="EMBL" id="MFC5428820.1"/>
    </source>
</evidence>
<protein>
    <submittedName>
        <fullName evidence="2">Transketolase family protein</fullName>
    </submittedName>
</protein>
<dbReference type="SUPFAM" id="SSF52922">
    <property type="entry name" value="TK C-terminal domain-like"/>
    <property type="match status" value="1"/>
</dbReference>
<dbReference type="SMART" id="SM00861">
    <property type="entry name" value="Transket_pyr"/>
    <property type="match status" value="1"/>
</dbReference>
<dbReference type="Gene3D" id="3.40.50.920">
    <property type="match status" value="1"/>
</dbReference>
<gene>
    <name evidence="2" type="ORF">ACFPTO_08395</name>
</gene>
<name>A0ABW0J700_9BURK</name>
<dbReference type="PANTHER" id="PTHR43825:SF1">
    <property type="entry name" value="TRANSKETOLASE-LIKE PYRIMIDINE-BINDING DOMAIN-CONTAINING PROTEIN"/>
    <property type="match status" value="1"/>
</dbReference>
<dbReference type="Pfam" id="PF02779">
    <property type="entry name" value="Transket_pyr"/>
    <property type="match status" value="1"/>
</dbReference>
<dbReference type="Proteomes" id="UP001596103">
    <property type="component" value="Unassembled WGS sequence"/>
</dbReference>
<dbReference type="RefSeq" id="WP_377710786.1">
    <property type="nucleotide sequence ID" value="NZ_JBHSMP010000011.1"/>
</dbReference>